<dbReference type="InterPro" id="IPR029061">
    <property type="entry name" value="THDP-binding"/>
</dbReference>
<dbReference type="InterPro" id="IPR033248">
    <property type="entry name" value="Transketolase_C"/>
</dbReference>
<dbReference type="PANTHER" id="PTHR43257:SF2">
    <property type="entry name" value="PYRUVATE DEHYDROGENASE E1 COMPONENT SUBUNIT BETA"/>
    <property type="match status" value="1"/>
</dbReference>
<gene>
    <name evidence="5" type="ORF">MRBLWS13_002836</name>
</gene>
<accession>A0AAU6SE14</accession>
<keyword evidence="2" id="KW-0560">Oxidoreductase</keyword>
<evidence type="ECO:0000313" key="5">
    <source>
        <dbReference type="EMBL" id="WZO35154.1"/>
    </source>
</evidence>
<dbReference type="Gene3D" id="3.40.50.970">
    <property type="match status" value="1"/>
</dbReference>
<organism evidence="5">
    <name type="scientific">Microbacterium sp. LWS13-1.2</name>
    <dbReference type="NCBI Taxonomy" id="3135264"/>
    <lineage>
        <taxon>Bacteria</taxon>
        <taxon>Bacillati</taxon>
        <taxon>Actinomycetota</taxon>
        <taxon>Actinomycetes</taxon>
        <taxon>Micrococcales</taxon>
        <taxon>Microbacteriaceae</taxon>
        <taxon>Microbacterium</taxon>
    </lineage>
</organism>
<evidence type="ECO:0000259" key="4">
    <source>
        <dbReference type="SMART" id="SM00861"/>
    </source>
</evidence>
<dbReference type="GO" id="GO:0000287">
    <property type="term" value="F:magnesium ion binding"/>
    <property type="evidence" value="ECO:0007669"/>
    <property type="project" value="UniProtKB-ARBA"/>
</dbReference>
<evidence type="ECO:0000256" key="3">
    <source>
        <dbReference type="ARBA" id="ARBA00023052"/>
    </source>
</evidence>
<dbReference type="SUPFAM" id="SSF52518">
    <property type="entry name" value="Thiamin diphosphate-binding fold (THDP-binding)"/>
    <property type="match status" value="1"/>
</dbReference>
<dbReference type="InterPro" id="IPR005475">
    <property type="entry name" value="Transketolase-like_Pyr-bd"/>
</dbReference>
<dbReference type="Gene3D" id="3.40.50.920">
    <property type="match status" value="1"/>
</dbReference>
<proteinExistence type="predicted"/>
<comment type="cofactor">
    <cofactor evidence="1">
        <name>thiamine diphosphate</name>
        <dbReference type="ChEBI" id="CHEBI:58937"/>
    </cofactor>
</comment>
<keyword evidence="3" id="KW-0786">Thiamine pyrophosphate</keyword>
<dbReference type="PANTHER" id="PTHR43257">
    <property type="entry name" value="PYRUVATE DEHYDROGENASE E1 COMPONENT BETA SUBUNIT"/>
    <property type="match status" value="1"/>
</dbReference>
<feature type="domain" description="Transketolase-like pyrimidine-binding" evidence="4">
    <location>
        <begin position="4"/>
        <end position="170"/>
    </location>
</feature>
<dbReference type="GO" id="GO:0016491">
    <property type="term" value="F:oxidoreductase activity"/>
    <property type="evidence" value="ECO:0007669"/>
    <property type="project" value="UniProtKB-KW"/>
</dbReference>
<sequence>MTALTYAAALDEAMADAMRADDRVFLMATNPAARLRSEFGADRVREMPIAESAMTGMAIGAAASGLRPILHFSAVNFSFVAFDQMVNQAARIRYMFGGQREFPIVFRARYLNGTRSAAQHSQTGYAYYAHAGGIKLVVPSGAADAAVLFGAAIRDPNPVMIFEPDRLHPLVDDESVPPAGPAELGRALISRPGADVTVAAIGYMVKEALRAADALAEEGISAEVIDLRTVAPLDLPTIAESTSRTGRLVVVDESMPMCSIASEVITAVVESPDVFARLSAPPLRITTTPTPVPYSPPLEDYVLPGAAHIIDGVRRVVGSDVR</sequence>
<protein>
    <submittedName>
        <fullName evidence="5">Alpha-ketoacid dehydrogenase subunit beta</fullName>
    </submittedName>
</protein>
<dbReference type="SUPFAM" id="SSF52922">
    <property type="entry name" value="TK C-terminal domain-like"/>
    <property type="match status" value="1"/>
</dbReference>
<name>A0AAU6SE14_9MICO</name>
<dbReference type="InterPro" id="IPR009014">
    <property type="entry name" value="Transketo_C/PFOR_II"/>
</dbReference>
<dbReference type="EMBL" id="CP151632">
    <property type="protein sequence ID" value="WZO35154.1"/>
    <property type="molecule type" value="Genomic_DNA"/>
</dbReference>
<dbReference type="SMART" id="SM00861">
    <property type="entry name" value="Transket_pyr"/>
    <property type="match status" value="1"/>
</dbReference>
<reference evidence="5" key="1">
    <citation type="submission" date="2024-04" db="EMBL/GenBank/DDBJ databases">
        <authorList>
            <person name="Roder T."/>
            <person name="Oberhansli S."/>
            <person name="Kreuzer M."/>
        </authorList>
    </citation>
    <scope>NUCLEOTIDE SEQUENCE</scope>
    <source>
        <strain evidence="5">LWS13-1.2</strain>
    </source>
</reference>
<dbReference type="FunFam" id="3.40.50.920:FF:000001">
    <property type="entry name" value="Pyruvate dehydrogenase E1 beta subunit"/>
    <property type="match status" value="1"/>
</dbReference>
<dbReference type="RefSeq" id="WP_349425989.1">
    <property type="nucleotide sequence ID" value="NZ_CP151632.1"/>
</dbReference>
<dbReference type="AlphaFoldDB" id="A0AAU6SE14"/>
<evidence type="ECO:0000256" key="1">
    <source>
        <dbReference type="ARBA" id="ARBA00001964"/>
    </source>
</evidence>
<dbReference type="Pfam" id="PF02779">
    <property type="entry name" value="Transket_pyr"/>
    <property type="match status" value="1"/>
</dbReference>
<evidence type="ECO:0000256" key="2">
    <source>
        <dbReference type="ARBA" id="ARBA00023002"/>
    </source>
</evidence>
<dbReference type="Pfam" id="PF02780">
    <property type="entry name" value="Transketolase_C"/>
    <property type="match status" value="1"/>
</dbReference>